<keyword evidence="4" id="KW-1185">Reference proteome</keyword>
<feature type="transmembrane region" description="Helical" evidence="2">
    <location>
        <begin position="20"/>
        <end position="45"/>
    </location>
</feature>
<keyword evidence="2" id="KW-1133">Transmembrane helix</keyword>
<dbReference type="OrthoDB" id="2744793at2759"/>
<protein>
    <submittedName>
        <fullName evidence="3">Uncharacterized protein</fullName>
    </submittedName>
</protein>
<organism evidence="3 4">
    <name type="scientific">Gymnopus androsaceus JB14</name>
    <dbReference type="NCBI Taxonomy" id="1447944"/>
    <lineage>
        <taxon>Eukaryota</taxon>
        <taxon>Fungi</taxon>
        <taxon>Dikarya</taxon>
        <taxon>Basidiomycota</taxon>
        <taxon>Agaricomycotina</taxon>
        <taxon>Agaricomycetes</taxon>
        <taxon>Agaricomycetidae</taxon>
        <taxon>Agaricales</taxon>
        <taxon>Marasmiineae</taxon>
        <taxon>Omphalotaceae</taxon>
        <taxon>Gymnopus</taxon>
    </lineage>
</organism>
<name>A0A6A4HAA7_9AGAR</name>
<feature type="region of interest" description="Disordered" evidence="1">
    <location>
        <begin position="317"/>
        <end position="357"/>
    </location>
</feature>
<accession>A0A6A4HAA7</accession>
<proteinExistence type="predicted"/>
<gene>
    <name evidence="3" type="ORF">BT96DRAFT_1022044</name>
</gene>
<evidence type="ECO:0000313" key="3">
    <source>
        <dbReference type="EMBL" id="KAE9395219.1"/>
    </source>
</evidence>
<evidence type="ECO:0000256" key="1">
    <source>
        <dbReference type="SAM" id="MobiDB-lite"/>
    </source>
</evidence>
<evidence type="ECO:0000256" key="2">
    <source>
        <dbReference type="SAM" id="Phobius"/>
    </source>
</evidence>
<feature type="transmembrane region" description="Helical" evidence="2">
    <location>
        <begin position="185"/>
        <end position="205"/>
    </location>
</feature>
<feature type="compositionally biased region" description="Polar residues" evidence="1">
    <location>
        <begin position="319"/>
        <end position="336"/>
    </location>
</feature>
<keyword evidence="2" id="KW-0812">Transmembrane</keyword>
<dbReference type="Proteomes" id="UP000799118">
    <property type="component" value="Unassembled WGS sequence"/>
</dbReference>
<feature type="transmembrane region" description="Helical" evidence="2">
    <location>
        <begin position="57"/>
        <end position="82"/>
    </location>
</feature>
<reference evidence="3" key="1">
    <citation type="journal article" date="2019" name="Environ. Microbiol.">
        <title>Fungal ecological strategies reflected in gene transcription - a case study of two litter decomposers.</title>
        <authorList>
            <person name="Barbi F."/>
            <person name="Kohler A."/>
            <person name="Barry K."/>
            <person name="Baskaran P."/>
            <person name="Daum C."/>
            <person name="Fauchery L."/>
            <person name="Ihrmark K."/>
            <person name="Kuo A."/>
            <person name="LaButti K."/>
            <person name="Lipzen A."/>
            <person name="Morin E."/>
            <person name="Grigoriev I.V."/>
            <person name="Henrissat B."/>
            <person name="Lindahl B."/>
            <person name="Martin F."/>
        </authorList>
    </citation>
    <scope>NUCLEOTIDE SEQUENCE</scope>
    <source>
        <strain evidence="3">JB14</strain>
    </source>
</reference>
<feature type="transmembrane region" description="Helical" evidence="2">
    <location>
        <begin position="145"/>
        <end position="165"/>
    </location>
</feature>
<feature type="transmembrane region" description="Helical" evidence="2">
    <location>
        <begin position="120"/>
        <end position="138"/>
    </location>
</feature>
<feature type="compositionally biased region" description="Basic and acidic residues" evidence="1">
    <location>
        <begin position="337"/>
        <end position="347"/>
    </location>
</feature>
<evidence type="ECO:0000313" key="4">
    <source>
        <dbReference type="Proteomes" id="UP000799118"/>
    </source>
</evidence>
<sequence>MSPEETSLLTSASELFIRNFAYMVPLTIIYGIYLVLTFMALRTTLSHNRTLSNRTILILLIATLIITTIYFCTFVAGAFLLMQTALVKNIELSLAERFSLANESVLQIDICSMWVGGDNGLLYLFSDGIVVWRAWAIWTGSCRILILPMLLLFATFAIFIVSSTLRTIAFVNPSWIAGGLMSNLVVAGFSMSIATNLISTLLIAIKAHQHRKSLQNAGIGSSIAVRILMFLTEAGFVYIVFQIIDVCLAFLDDGSQLNSPFNITTHIWGVIMNLLSATYPPLVILIVHHSHSISQASSGTYLSNSVSGQTHISFARSASPMSSTPMEDQSASQSDRQIMHRNREKEVLNNMRWSQEV</sequence>
<dbReference type="AlphaFoldDB" id="A0A6A4HAA7"/>
<keyword evidence="2" id="KW-0472">Membrane</keyword>
<feature type="transmembrane region" description="Helical" evidence="2">
    <location>
        <begin position="263"/>
        <end position="287"/>
    </location>
</feature>
<feature type="transmembrane region" description="Helical" evidence="2">
    <location>
        <begin position="225"/>
        <end position="251"/>
    </location>
</feature>
<dbReference type="EMBL" id="ML769535">
    <property type="protein sequence ID" value="KAE9395219.1"/>
    <property type="molecule type" value="Genomic_DNA"/>
</dbReference>